<evidence type="ECO:0000256" key="2">
    <source>
        <dbReference type="SAM" id="SignalP"/>
    </source>
</evidence>
<dbReference type="PANTHER" id="PTHR45588">
    <property type="entry name" value="TPR DOMAIN-CONTAINING PROTEIN"/>
    <property type="match status" value="1"/>
</dbReference>
<evidence type="ECO:0008006" key="5">
    <source>
        <dbReference type="Google" id="ProtNLM"/>
    </source>
</evidence>
<dbReference type="PANTHER" id="PTHR45588:SF1">
    <property type="entry name" value="WW DOMAIN-CONTAINING PROTEIN"/>
    <property type="match status" value="1"/>
</dbReference>
<feature type="chain" id="PRO_5046034171" description="Tetratricopeptide repeat protein" evidence="2">
    <location>
        <begin position="20"/>
        <end position="593"/>
    </location>
</feature>
<evidence type="ECO:0000313" key="4">
    <source>
        <dbReference type="Proteomes" id="UP001162802"/>
    </source>
</evidence>
<dbReference type="Proteomes" id="UP001162802">
    <property type="component" value="Unassembled WGS sequence"/>
</dbReference>
<comment type="caution">
    <text evidence="3">The sequence shown here is derived from an EMBL/GenBank/DDBJ whole genome shotgun (WGS) entry which is preliminary data.</text>
</comment>
<dbReference type="InterPro" id="IPR011990">
    <property type="entry name" value="TPR-like_helical_dom_sf"/>
</dbReference>
<keyword evidence="2" id="KW-0732">Signal</keyword>
<dbReference type="EMBL" id="JALHAT010000033">
    <property type="protein sequence ID" value="MCJ1962113.1"/>
    <property type="molecule type" value="Genomic_DNA"/>
</dbReference>
<dbReference type="Gene3D" id="1.25.40.10">
    <property type="entry name" value="Tetratricopeptide repeat domain"/>
    <property type="match status" value="1"/>
</dbReference>
<feature type="repeat" description="TPR" evidence="1">
    <location>
        <begin position="517"/>
        <end position="550"/>
    </location>
</feature>
<organism evidence="3 4">
    <name type="scientific">Novosphingobium mangrovi</name>
    <name type="common">ex Hu et al. 2023</name>
    <dbReference type="NCBI Taxonomy" id="2930094"/>
    <lineage>
        <taxon>Bacteria</taxon>
        <taxon>Pseudomonadati</taxon>
        <taxon>Pseudomonadota</taxon>
        <taxon>Alphaproteobacteria</taxon>
        <taxon>Sphingomonadales</taxon>
        <taxon>Sphingomonadaceae</taxon>
        <taxon>Novosphingobium</taxon>
    </lineage>
</organism>
<evidence type="ECO:0000313" key="3">
    <source>
        <dbReference type="EMBL" id="MCJ1962113.1"/>
    </source>
</evidence>
<gene>
    <name evidence="3" type="ORF">MTR65_15575</name>
</gene>
<dbReference type="SUPFAM" id="SSF48452">
    <property type="entry name" value="TPR-like"/>
    <property type="match status" value="1"/>
</dbReference>
<name>A0ABT0AFX9_9SPHN</name>
<dbReference type="SMART" id="SM00028">
    <property type="entry name" value="TPR"/>
    <property type="match status" value="3"/>
</dbReference>
<dbReference type="InterPro" id="IPR019734">
    <property type="entry name" value="TPR_rpt"/>
</dbReference>
<sequence length="593" mass="63808">MRAYYGTLLSITAAIALSAASTGGVESKFSAAQISALDPTVASRSICRGGRDSAATLQTRLRLADDLSQQRHLTQERTELYAGLAPTDLPAPELQGLAARYFAQGLALAYGFNHKAAIRSFRMAQEAAPDCALCFWGEAMANGPNINAGMNADENGAALRALEKAEALSSTASPVARALIQAQALRYSDGNGDRKGLDEAYAAAMQDVASRFPESDDIAVLAAEAAMNTTPWDYWEAADKPRPQIAGAIDLIEKVSTRNPQHPQASHLYVHLMEASQPAKAEAAADRLAAGAAPGSLGHLVHMPAHIYYRVGRYADSMRANVAAVRADEAYLAQAGDDGLYRYGYYPHNVHFLLTSAQMVGDMRRVVTEADRLTRILDVETARQLPWVQAIHAAPAFAIAQFGSPEAIMATTQERSPLPYVEAMRQYARATAAAQTGNSQAFAKHVAAILTQAGSPEITAMVDAGFPAPELLQLAALVARARWEHWQGSPAKAVALYEQAEAIEATIPYNEPPYWYFPIAHSRGAALYATGQFEAARMAFRKALVMAPNNGWALYGLAQTEARLGHELEAAAAAVALEKIWLGERAWLNMTRL</sequence>
<dbReference type="PROSITE" id="PS50005">
    <property type="entry name" value="TPR"/>
    <property type="match status" value="1"/>
</dbReference>
<accession>A0ABT0AFX9</accession>
<reference evidence="3" key="1">
    <citation type="submission" date="2022-03" db="EMBL/GenBank/DDBJ databases">
        <title>Identification of a novel bacterium isolated from mangrove sediments.</title>
        <authorList>
            <person name="Pan X."/>
        </authorList>
    </citation>
    <scope>NUCLEOTIDE SEQUENCE</scope>
    <source>
        <strain evidence="3">B2637</strain>
    </source>
</reference>
<keyword evidence="4" id="KW-1185">Reference proteome</keyword>
<feature type="signal peptide" evidence="2">
    <location>
        <begin position="1"/>
        <end position="19"/>
    </location>
</feature>
<proteinExistence type="predicted"/>
<keyword evidence="1" id="KW-0802">TPR repeat</keyword>
<evidence type="ECO:0000256" key="1">
    <source>
        <dbReference type="PROSITE-ProRule" id="PRU00339"/>
    </source>
</evidence>
<dbReference type="RefSeq" id="WP_243801783.1">
    <property type="nucleotide sequence ID" value="NZ_JALHAT010000033.1"/>
</dbReference>
<protein>
    <recommendedName>
        <fullName evidence="5">Tetratricopeptide repeat protein</fullName>
    </recommendedName>
</protein>